<proteinExistence type="predicted"/>
<organism evidence="1 2">
    <name type="scientific">Sporocytophaga myxococcoides</name>
    <dbReference type="NCBI Taxonomy" id="153721"/>
    <lineage>
        <taxon>Bacteria</taxon>
        <taxon>Pseudomonadati</taxon>
        <taxon>Bacteroidota</taxon>
        <taxon>Cytophagia</taxon>
        <taxon>Cytophagales</taxon>
        <taxon>Cytophagaceae</taxon>
        <taxon>Sporocytophaga</taxon>
    </lineage>
</organism>
<protein>
    <submittedName>
        <fullName evidence="1">Uncharacterized protein</fullName>
    </submittedName>
</protein>
<evidence type="ECO:0000313" key="2">
    <source>
        <dbReference type="Proteomes" id="UP000030185"/>
    </source>
</evidence>
<dbReference type="InterPro" id="IPR029470">
    <property type="entry name" value="PDDEXK_4"/>
</dbReference>
<gene>
    <name evidence="1" type="ORF">MYP_2797</name>
</gene>
<dbReference type="RefSeq" id="WP_045464325.1">
    <property type="nucleotide sequence ID" value="NZ_BBLT01000005.1"/>
</dbReference>
<dbReference type="Pfam" id="PF14281">
    <property type="entry name" value="PDDEXK_4"/>
    <property type="match status" value="1"/>
</dbReference>
<evidence type="ECO:0000313" key="1">
    <source>
        <dbReference type="EMBL" id="GAL85568.1"/>
    </source>
</evidence>
<keyword evidence="2" id="KW-1185">Reference proteome</keyword>
<reference evidence="1 2" key="1">
    <citation type="submission" date="2014-09" db="EMBL/GenBank/DDBJ databases">
        <title>Sporocytophaga myxococcoides PG-01 genome sequencing.</title>
        <authorList>
            <person name="Liu L."/>
            <person name="Gao P.J."/>
            <person name="Chen G.J."/>
            <person name="Wang L.S."/>
        </authorList>
    </citation>
    <scope>NUCLEOTIDE SEQUENCE [LARGE SCALE GENOMIC DNA]</scope>
    <source>
        <strain evidence="1 2">PG-01</strain>
    </source>
</reference>
<accession>A0A098LHC7</accession>
<dbReference type="eggNOG" id="ENOG5030F26">
    <property type="taxonomic scope" value="Bacteria"/>
</dbReference>
<dbReference type="EMBL" id="BBLT01000005">
    <property type="protein sequence ID" value="GAL85568.1"/>
    <property type="molecule type" value="Genomic_DNA"/>
</dbReference>
<dbReference type="STRING" id="153721.MYP_2797"/>
<name>A0A098LHC7_9BACT</name>
<comment type="caution">
    <text evidence="1">The sequence shown here is derived from an EMBL/GenBank/DDBJ whole genome shotgun (WGS) entry which is preliminary data.</text>
</comment>
<dbReference type="Proteomes" id="UP000030185">
    <property type="component" value="Unassembled WGS sequence"/>
</dbReference>
<dbReference type="AlphaFoldDB" id="A0A098LHC7"/>
<dbReference type="OrthoDB" id="6346224at2"/>
<sequence>MHIFYLNQVITEITNVNKIIKQRNYASINSLLEELPEKQDIIKERYVNAFTFLEKAIGIKEEVEVLNHKHSLKLNPFKYFGINETKHSFLLSMLLNPKGDHGQGTRFLEIFLKQLGIEKPESGSWTVTAEVGRIDILIKRSEPASVIVIENKSNYAIDQPNQLYRYWYQEIHQVNPGIDYNSNDYLKNFRVVYLSPASWKLPDECSCLRPDNPDLFHLPERIPCHIDYWHFNDHINEWLNECIKTVSDQNVRLREYLKQYLETIKAL</sequence>